<organism evidence="1 2">
    <name type="scientific">Penicillium cf. viridicatum</name>
    <dbReference type="NCBI Taxonomy" id="2972119"/>
    <lineage>
        <taxon>Eukaryota</taxon>
        <taxon>Fungi</taxon>
        <taxon>Dikarya</taxon>
        <taxon>Ascomycota</taxon>
        <taxon>Pezizomycotina</taxon>
        <taxon>Eurotiomycetes</taxon>
        <taxon>Eurotiomycetidae</taxon>
        <taxon>Eurotiales</taxon>
        <taxon>Aspergillaceae</taxon>
        <taxon>Penicillium</taxon>
    </lineage>
</organism>
<reference evidence="1" key="1">
    <citation type="submission" date="2022-11" db="EMBL/GenBank/DDBJ databases">
        <authorList>
            <person name="Petersen C."/>
        </authorList>
    </citation>
    <scope>NUCLEOTIDE SEQUENCE</scope>
    <source>
        <strain evidence="1">IBT 20477</strain>
    </source>
</reference>
<dbReference type="InterPro" id="IPR049174">
    <property type="entry name" value="Beta-AFase-like"/>
</dbReference>
<dbReference type="GO" id="GO:0016798">
    <property type="term" value="F:hydrolase activity, acting on glycosyl bonds"/>
    <property type="evidence" value="ECO:0007669"/>
    <property type="project" value="UniProtKB-KW"/>
</dbReference>
<keyword evidence="1" id="KW-0326">Glycosidase</keyword>
<dbReference type="PANTHER" id="PTHR43465">
    <property type="entry name" value="DUF1680 DOMAIN PROTEIN (AFU_ORTHOLOGUE AFUA_1G08910)"/>
    <property type="match status" value="1"/>
</dbReference>
<keyword evidence="2" id="KW-1185">Reference proteome</keyword>
<dbReference type="EMBL" id="JAPQKQ010000008">
    <property type="protein sequence ID" value="KAJ5186648.1"/>
    <property type="molecule type" value="Genomic_DNA"/>
</dbReference>
<name>A0A9W9IYI5_9EURO</name>
<sequence>MAGDSKLLDLRKGYLCLSAEWLQQNSQFQLSGPMQPRVAKPHPLTMQPVAYVTCGSIVYCVEDADHPWEERHFKMTVFDPKVSLREEARSQPDQYMVIIAENGSKGELDTSHWDRQIISEGNNEHVDKSRDLCFMPYDR</sequence>
<evidence type="ECO:0000313" key="1">
    <source>
        <dbReference type="EMBL" id="KAJ5186648.1"/>
    </source>
</evidence>
<gene>
    <name evidence="1" type="ORF">N7449_011412</name>
</gene>
<accession>A0A9W9IYI5</accession>
<proteinExistence type="predicted"/>
<evidence type="ECO:0000313" key="2">
    <source>
        <dbReference type="Proteomes" id="UP001150942"/>
    </source>
</evidence>
<keyword evidence="1" id="KW-0378">Hydrolase</keyword>
<dbReference type="PANTHER" id="PTHR43465:SF2">
    <property type="entry name" value="DUF1680 DOMAIN PROTEIN (AFU_ORTHOLOGUE AFUA_1G08910)"/>
    <property type="match status" value="1"/>
</dbReference>
<reference evidence="1" key="2">
    <citation type="journal article" date="2023" name="IMA Fungus">
        <title>Comparative genomic study of the Penicillium genus elucidates a diverse pangenome and 15 lateral gene transfer events.</title>
        <authorList>
            <person name="Petersen C."/>
            <person name="Sorensen T."/>
            <person name="Nielsen M.R."/>
            <person name="Sondergaard T.E."/>
            <person name="Sorensen J.L."/>
            <person name="Fitzpatrick D.A."/>
            <person name="Frisvad J.C."/>
            <person name="Nielsen K.L."/>
        </authorList>
    </citation>
    <scope>NUCLEOTIDE SEQUENCE</scope>
    <source>
        <strain evidence="1">IBT 20477</strain>
    </source>
</reference>
<protein>
    <submittedName>
        <fullName evidence="1">Six-hairpin glycosidase</fullName>
    </submittedName>
</protein>
<dbReference type="Proteomes" id="UP001150942">
    <property type="component" value="Unassembled WGS sequence"/>
</dbReference>
<dbReference type="OrthoDB" id="654211at2759"/>
<dbReference type="AlphaFoldDB" id="A0A9W9IYI5"/>
<comment type="caution">
    <text evidence="1">The sequence shown here is derived from an EMBL/GenBank/DDBJ whole genome shotgun (WGS) entry which is preliminary data.</text>
</comment>